<dbReference type="AlphaFoldDB" id="A0AAN9S511"/>
<gene>
    <name evidence="1" type="ORF">VNO78_23737</name>
</gene>
<keyword evidence="2" id="KW-1185">Reference proteome</keyword>
<reference evidence="1 2" key="1">
    <citation type="submission" date="2024-01" db="EMBL/GenBank/DDBJ databases">
        <title>The genomes of 5 underutilized Papilionoideae crops provide insights into root nodulation and disease resistanc.</title>
        <authorList>
            <person name="Jiang F."/>
        </authorList>
    </citation>
    <scope>NUCLEOTIDE SEQUENCE [LARGE SCALE GENOMIC DNA]</scope>
    <source>
        <strain evidence="1">DUOXIRENSHENG_FW03</strain>
        <tissue evidence="1">Leaves</tissue>
    </source>
</reference>
<dbReference type="Proteomes" id="UP001386955">
    <property type="component" value="Unassembled WGS sequence"/>
</dbReference>
<comment type="caution">
    <text evidence="1">The sequence shown here is derived from an EMBL/GenBank/DDBJ whole genome shotgun (WGS) entry which is preliminary data.</text>
</comment>
<sequence>MPSKNQEISRTKTISWPHKSDSLACHQRIISYLLSLLYVQNSTGGRNSLFHASLKGLIATSSWKRKGGFLTGLRSIPLTRVHSCFSARA</sequence>
<accession>A0AAN9S511</accession>
<protein>
    <submittedName>
        <fullName evidence="1">Uncharacterized protein</fullName>
    </submittedName>
</protein>
<proteinExistence type="predicted"/>
<dbReference type="EMBL" id="JAYMYS010000006">
    <property type="protein sequence ID" value="KAK7388910.1"/>
    <property type="molecule type" value="Genomic_DNA"/>
</dbReference>
<name>A0AAN9S511_PSOTE</name>
<organism evidence="1 2">
    <name type="scientific">Psophocarpus tetragonolobus</name>
    <name type="common">Winged bean</name>
    <name type="synonym">Dolichos tetragonolobus</name>
    <dbReference type="NCBI Taxonomy" id="3891"/>
    <lineage>
        <taxon>Eukaryota</taxon>
        <taxon>Viridiplantae</taxon>
        <taxon>Streptophyta</taxon>
        <taxon>Embryophyta</taxon>
        <taxon>Tracheophyta</taxon>
        <taxon>Spermatophyta</taxon>
        <taxon>Magnoliopsida</taxon>
        <taxon>eudicotyledons</taxon>
        <taxon>Gunneridae</taxon>
        <taxon>Pentapetalae</taxon>
        <taxon>rosids</taxon>
        <taxon>fabids</taxon>
        <taxon>Fabales</taxon>
        <taxon>Fabaceae</taxon>
        <taxon>Papilionoideae</taxon>
        <taxon>50 kb inversion clade</taxon>
        <taxon>NPAAA clade</taxon>
        <taxon>indigoferoid/millettioid clade</taxon>
        <taxon>Phaseoleae</taxon>
        <taxon>Psophocarpus</taxon>
    </lineage>
</organism>
<evidence type="ECO:0000313" key="1">
    <source>
        <dbReference type="EMBL" id="KAK7388910.1"/>
    </source>
</evidence>
<evidence type="ECO:0000313" key="2">
    <source>
        <dbReference type="Proteomes" id="UP001386955"/>
    </source>
</evidence>